<dbReference type="EMBL" id="DUGC01000057">
    <property type="protein sequence ID" value="HIH09747.1"/>
    <property type="molecule type" value="Genomic_DNA"/>
</dbReference>
<name>A0A7J4J112_9ARCH</name>
<gene>
    <name evidence="1" type="ORF">HA254_03690</name>
</gene>
<sequence>MFLIDLLKSFFRGGSKTTQSAIKIDESIYHTEQDVEEIHSVWDYIKLNENTQAFHLSAVLGFEEWISMDEILRRIKELFGMDYKNDRSLYPYIKTLVDIGLVETTNVGGKKRWRKKDILIKVKGEKKEKKKVSQEEKEAQATS</sequence>
<evidence type="ECO:0000313" key="1">
    <source>
        <dbReference type="EMBL" id="HIH09747.1"/>
    </source>
</evidence>
<dbReference type="Proteomes" id="UP000565078">
    <property type="component" value="Unassembled WGS sequence"/>
</dbReference>
<protein>
    <submittedName>
        <fullName evidence="1">Uncharacterized protein</fullName>
    </submittedName>
</protein>
<comment type="caution">
    <text evidence="1">The sequence shown here is derived from an EMBL/GenBank/DDBJ whole genome shotgun (WGS) entry which is preliminary data.</text>
</comment>
<reference evidence="2" key="1">
    <citation type="journal article" date="2020" name="bioRxiv">
        <title>A rank-normalized archaeal taxonomy based on genome phylogeny resolves widespread incomplete and uneven classifications.</title>
        <authorList>
            <person name="Rinke C."/>
            <person name="Chuvochina M."/>
            <person name="Mussig A.J."/>
            <person name="Chaumeil P.-A."/>
            <person name="Waite D.W."/>
            <person name="Whitman W.B."/>
            <person name="Parks D.H."/>
            <person name="Hugenholtz P."/>
        </authorList>
    </citation>
    <scope>NUCLEOTIDE SEQUENCE [LARGE SCALE GENOMIC DNA]</scope>
</reference>
<organism evidence="1 2">
    <name type="scientific">Candidatus Iainarchaeum sp</name>
    <dbReference type="NCBI Taxonomy" id="3101447"/>
    <lineage>
        <taxon>Archaea</taxon>
        <taxon>Candidatus Iainarchaeota</taxon>
        <taxon>Candidatus Iainarchaeia</taxon>
        <taxon>Candidatus Iainarchaeales</taxon>
        <taxon>Candidatus Iainarchaeaceae</taxon>
        <taxon>Candidatus Iainarchaeum</taxon>
    </lineage>
</organism>
<dbReference type="AlphaFoldDB" id="A0A7J4J112"/>
<accession>A0A7J4J112</accession>
<proteinExistence type="predicted"/>
<evidence type="ECO:0000313" key="2">
    <source>
        <dbReference type="Proteomes" id="UP000565078"/>
    </source>
</evidence>